<dbReference type="AlphaFoldDB" id="A0A382R688"/>
<name>A0A382R688_9ZZZZ</name>
<protein>
    <submittedName>
        <fullName evidence="1">Uncharacterized protein</fullName>
    </submittedName>
</protein>
<evidence type="ECO:0000313" key="1">
    <source>
        <dbReference type="EMBL" id="SVC92672.1"/>
    </source>
</evidence>
<reference evidence="1" key="1">
    <citation type="submission" date="2018-05" db="EMBL/GenBank/DDBJ databases">
        <authorList>
            <person name="Lanie J.A."/>
            <person name="Ng W.-L."/>
            <person name="Kazmierczak K.M."/>
            <person name="Andrzejewski T.M."/>
            <person name="Davidsen T.M."/>
            <person name="Wayne K.J."/>
            <person name="Tettelin H."/>
            <person name="Glass J.I."/>
            <person name="Rusch D."/>
            <person name="Podicherti R."/>
            <person name="Tsui H.-C.T."/>
            <person name="Winkler M.E."/>
        </authorList>
    </citation>
    <scope>NUCLEOTIDE SEQUENCE</scope>
</reference>
<proteinExistence type="predicted"/>
<organism evidence="1">
    <name type="scientific">marine metagenome</name>
    <dbReference type="NCBI Taxonomy" id="408172"/>
    <lineage>
        <taxon>unclassified sequences</taxon>
        <taxon>metagenomes</taxon>
        <taxon>ecological metagenomes</taxon>
    </lineage>
</organism>
<feature type="non-terminal residue" evidence="1">
    <location>
        <position position="53"/>
    </location>
</feature>
<accession>A0A382R688</accession>
<dbReference type="EMBL" id="UINC01119097">
    <property type="protein sequence ID" value="SVC92672.1"/>
    <property type="molecule type" value="Genomic_DNA"/>
</dbReference>
<gene>
    <name evidence="1" type="ORF">METZ01_LOCUS345526</name>
</gene>
<sequence length="53" mass="6203">MKKRKSSINKLKLNKIGFQSSTSIYKEKFSKEEITFKPKFSITKSITFDGQKK</sequence>